<keyword evidence="2" id="KW-1185">Reference proteome</keyword>
<evidence type="ECO:0000313" key="1">
    <source>
        <dbReference type="Ensembl" id="ENSGMOP00000045873.1"/>
    </source>
</evidence>
<dbReference type="AlphaFoldDB" id="A0A8C5FLM3"/>
<accession>A0A8C5FLM3</accession>
<dbReference type="Proteomes" id="UP000694546">
    <property type="component" value="Chromosome 6"/>
</dbReference>
<name>A0A8C5FLM3_GADMO</name>
<organism evidence="1 2">
    <name type="scientific">Gadus morhua</name>
    <name type="common">Atlantic cod</name>
    <dbReference type="NCBI Taxonomy" id="8049"/>
    <lineage>
        <taxon>Eukaryota</taxon>
        <taxon>Metazoa</taxon>
        <taxon>Chordata</taxon>
        <taxon>Craniata</taxon>
        <taxon>Vertebrata</taxon>
        <taxon>Euteleostomi</taxon>
        <taxon>Actinopterygii</taxon>
        <taxon>Neopterygii</taxon>
        <taxon>Teleostei</taxon>
        <taxon>Neoteleostei</taxon>
        <taxon>Acanthomorphata</taxon>
        <taxon>Zeiogadaria</taxon>
        <taxon>Gadariae</taxon>
        <taxon>Gadiformes</taxon>
        <taxon>Gadoidei</taxon>
        <taxon>Gadidae</taxon>
        <taxon>Gadus</taxon>
    </lineage>
</organism>
<dbReference type="Ensembl" id="ENSGMOT00000046054.1">
    <property type="protein sequence ID" value="ENSGMOP00000045873.1"/>
    <property type="gene ID" value="ENSGMOG00000024321.1"/>
</dbReference>
<protein>
    <submittedName>
        <fullName evidence="1">Uncharacterized protein</fullName>
    </submittedName>
</protein>
<reference evidence="1" key="1">
    <citation type="submission" date="2025-08" db="UniProtKB">
        <authorList>
            <consortium name="Ensembl"/>
        </authorList>
    </citation>
    <scope>IDENTIFICATION</scope>
</reference>
<proteinExistence type="predicted"/>
<dbReference type="GeneTree" id="ENSGT00690000103873"/>
<reference evidence="1" key="2">
    <citation type="submission" date="2025-09" db="UniProtKB">
        <authorList>
            <consortium name="Ensembl"/>
        </authorList>
    </citation>
    <scope>IDENTIFICATION</scope>
</reference>
<sequence>MVRRDFVSKVKFYSHLIEATATDRVVVRVDHLVSPDLTTQRLISPFVCCFTDKRIWAEIRTKPVSAYLAQTTRIQIGNIPHIIKRILCHLESLPQPTFILAFPCANSLNGASSYNFDIAKKSDLTRLYNSKVYKAERMRRPFGILGTTIGPISHTGFVVTLEDGSRGLIHKGNGFGNSSQTVVVDVKHMSSDWKNNFKGKKTVADFVADGGSKYCLLFNNCRDATTRMMTPFRE</sequence>
<evidence type="ECO:0000313" key="2">
    <source>
        <dbReference type="Proteomes" id="UP000694546"/>
    </source>
</evidence>